<dbReference type="GO" id="GO:0003755">
    <property type="term" value="F:peptidyl-prolyl cis-trans isomerase activity"/>
    <property type="evidence" value="ECO:0007669"/>
    <property type="project" value="UniProtKB-UniRule"/>
</dbReference>
<dbReference type="PRINTS" id="PR00153">
    <property type="entry name" value="CSAPPISMRASE"/>
</dbReference>
<evidence type="ECO:0000313" key="9">
    <source>
        <dbReference type="Proteomes" id="UP000229307"/>
    </source>
</evidence>
<evidence type="ECO:0000256" key="1">
    <source>
        <dbReference type="ARBA" id="ARBA00000971"/>
    </source>
</evidence>
<sequence>MKKPFVVVLTCLAVAAVFCALTALCQVKTKKAVQGEGGNVIPDKPVMVMETNRGTIELELFPKVAPKAVENLINLGEKGYYDGLIFHRVMKGFMIQGGDPTGTGRGGQSIWGTPFKDECIKELTFDGPGLLAMANAGPNTNGSQFFITTVPTPWLNGLHTIFGKVIKGYDVVQTIECCKTGPGNRPVEAQKIIKLRLKKSSGGAVEVPSVTK</sequence>
<feature type="signal peptide" evidence="6">
    <location>
        <begin position="1"/>
        <end position="25"/>
    </location>
</feature>
<evidence type="ECO:0000256" key="2">
    <source>
        <dbReference type="ARBA" id="ARBA00022574"/>
    </source>
</evidence>
<evidence type="ECO:0000256" key="6">
    <source>
        <dbReference type="RuleBase" id="RU363019"/>
    </source>
</evidence>
<evidence type="ECO:0000256" key="5">
    <source>
        <dbReference type="ARBA" id="ARBA00023235"/>
    </source>
</evidence>
<comment type="similarity">
    <text evidence="6">Belongs to the cyclophilin-type PPIase family.</text>
</comment>
<keyword evidence="3" id="KW-0677">Repeat</keyword>
<dbReference type="PANTHER" id="PTHR45625">
    <property type="entry name" value="PEPTIDYL-PROLYL CIS-TRANS ISOMERASE-RELATED"/>
    <property type="match status" value="1"/>
</dbReference>
<proteinExistence type="inferred from homology"/>
<keyword evidence="2" id="KW-0853">WD repeat</keyword>
<evidence type="ECO:0000256" key="3">
    <source>
        <dbReference type="ARBA" id="ARBA00022737"/>
    </source>
</evidence>
<feature type="domain" description="PPIase cyclophilin-type" evidence="7">
    <location>
        <begin position="46"/>
        <end position="197"/>
    </location>
</feature>
<name>A0A2M7S624_9BACT</name>
<reference evidence="9" key="1">
    <citation type="submission" date="2017-09" db="EMBL/GenBank/DDBJ databases">
        <title>Depth-based differentiation of microbial function through sediment-hosted aquifers and enrichment of novel symbionts in the deep terrestrial subsurface.</title>
        <authorList>
            <person name="Probst A.J."/>
            <person name="Ladd B."/>
            <person name="Jarett J.K."/>
            <person name="Geller-Mcgrath D.E."/>
            <person name="Sieber C.M.K."/>
            <person name="Emerson J.B."/>
            <person name="Anantharaman K."/>
            <person name="Thomas B.C."/>
            <person name="Malmstrom R."/>
            <person name="Stieglmeier M."/>
            <person name="Klingl A."/>
            <person name="Woyke T."/>
            <person name="Ryan C.M."/>
            <person name="Banfield J.F."/>
        </authorList>
    </citation>
    <scope>NUCLEOTIDE SEQUENCE [LARGE SCALE GENOMIC DNA]</scope>
</reference>
<dbReference type="PROSITE" id="PS00170">
    <property type="entry name" value="CSA_PPIASE_1"/>
    <property type="match status" value="1"/>
</dbReference>
<dbReference type="SUPFAM" id="SSF50891">
    <property type="entry name" value="Cyclophilin-like"/>
    <property type="match status" value="1"/>
</dbReference>
<comment type="caution">
    <text evidence="8">The sequence shown here is derived from an EMBL/GenBank/DDBJ whole genome shotgun (WGS) entry which is preliminary data.</text>
</comment>
<dbReference type="Pfam" id="PF00160">
    <property type="entry name" value="Pro_isomerase"/>
    <property type="match status" value="1"/>
</dbReference>
<dbReference type="InterPro" id="IPR029000">
    <property type="entry name" value="Cyclophilin-like_dom_sf"/>
</dbReference>
<comment type="catalytic activity">
    <reaction evidence="1 6">
        <text>[protein]-peptidylproline (omega=180) = [protein]-peptidylproline (omega=0)</text>
        <dbReference type="Rhea" id="RHEA:16237"/>
        <dbReference type="Rhea" id="RHEA-COMP:10747"/>
        <dbReference type="Rhea" id="RHEA-COMP:10748"/>
        <dbReference type="ChEBI" id="CHEBI:83833"/>
        <dbReference type="ChEBI" id="CHEBI:83834"/>
        <dbReference type="EC" id="5.2.1.8"/>
    </reaction>
</comment>
<dbReference type="EMBL" id="PFMR01000293">
    <property type="protein sequence ID" value="PIZ14919.1"/>
    <property type="molecule type" value="Genomic_DNA"/>
</dbReference>
<organism evidence="8 9">
    <name type="scientific">Candidatus Desantisbacteria bacterium CG_4_10_14_0_8_um_filter_48_22</name>
    <dbReference type="NCBI Taxonomy" id="1974543"/>
    <lineage>
        <taxon>Bacteria</taxon>
        <taxon>Candidatus Desantisiibacteriota</taxon>
    </lineage>
</organism>
<keyword evidence="6" id="KW-0732">Signal</keyword>
<dbReference type="GO" id="GO:0006457">
    <property type="term" value="P:protein folding"/>
    <property type="evidence" value="ECO:0007669"/>
    <property type="project" value="InterPro"/>
</dbReference>
<gene>
    <name evidence="8" type="ORF">COY52_10725</name>
</gene>
<accession>A0A2M7S624</accession>
<dbReference type="Proteomes" id="UP000229307">
    <property type="component" value="Unassembled WGS sequence"/>
</dbReference>
<dbReference type="InterPro" id="IPR044666">
    <property type="entry name" value="Cyclophilin_A-like"/>
</dbReference>
<evidence type="ECO:0000256" key="4">
    <source>
        <dbReference type="ARBA" id="ARBA00023110"/>
    </source>
</evidence>
<dbReference type="Gene3D" id="2.40.100.10">
    <property type="entry name" value="Cyclophilin-like"/>
    <property type="match status" value="1"/>
</dbReference>
<comment type="function">
    <text evidence="6">PPIases accelerate the folding of proteins. It catalyzes the cis-trans isomerization of proline imidic peptide bonds in oligopeptides.</text>
</comment>
<evidence type="ECO:0000313" key="8">
    <source>
        <dbReference type="EMBL" id="PIZ14919.1"/>
    </source>
</evidence>
<feature type="chain" id="PRO_5014488592" description="Peptidyl-prolyl cis-trans isomerase" evidence="6">
    <location>
        <begin position="26"/>
        <end position="212"/>
    </location>
</feature>
<protein>
    <recommendedName>
        <fullName evidence="6">Peptidyl-prolyl cis-trans isomerase</fullName>
        <shortName evidence="6">PPIase</shortName>
        <ecNumber evidence="6">5.2.1.8</ecNumber>
    </recommendedName>
</protein>
<dbReference type="InterPro" id="IPR002130">
    <property type="entry name" value="Cyclophilin-type_PPIase_dom"/>
</dbReference>
<dbReference type="InterPro" id="IPR020892">
    <property type="entry name" value="Cyclophilin-type_PPIase_CS"/>
</dbReference>
<dbReference type="FunFam" id="2.40.100.10:FF:000003">
    <property type="entry name" value="Peptidylprolyl isomerase domain and WD repeat-containing 1"/>
    <property type="match status" value="1"/>
</dbReference>
<evidence type="ECO:0000259" key="7">
    <source>
        <dbReference type="PROSITE" id="PS50072"/>
    </source>
</evidence>
<dbReference type="AlphaFoldDB" id="A0A2M7S624"/>
<keyword evidence="5 6" id="KW-0413">Isomerase</keyword>
<dbReference type="PROSITE" id="PS50072">
    <property type="entry name" value="CSA_PPIASE_2"/>
    <property type="match status" value="1"/>
</dbReference>
<keyword evidence="4 6" id="KW-0697">Rotamase</keyword>
<dbReference type="EC" id="5.2.1.8" evidence="6"/>
<dbReference type="PANTHER" id="PTHR45625:SF4">
    <property type="entry name" value="PEPTIDYLPROLYL ISOMERASE DOMAIN AND WD REPEAT-CONTAINING PROTEIN 1"/>
    <property type="match status" value="1"/>
</dbReference>